<dbReference type="InterPro" id="IPR051048">
    <property type="entry name" value="Peptidase_S8/S53_subtilisin"/>
</dbReference>
<dbReference type="InterPro" id="IPR036852">
    <property type="entry name" value="Peptidase_S8/S53_dom_sf"/>
</dbReference>
<dbReference type="InterPro" id="IPR000209">
    <property type="entry name" value="Peptidase_S8/S53_dom"/>
</dbReference>
<keyword evidence="2 6" id="KW-0645">Protease</keyword>
<dbReference type="InterPro" id="IPR013783">
    <property type="entry name" value="Ig-like_fold"/>
</dbReference>
<keyword evidence="10" id="KW-1185">Reference proteome</keyword>
<dbReference type="GO" id="GO:0004252">
    <property type="term" value="F:serine-type endopeptidase activity"/>
    <property type="evidence" value="ECO:0007669"/>
    <property type="project" value="UniProtKB-UniRule"/>
</dbReference>
<evidence type="ECO:0000256" key="3">
    <source>
        <dbReference type="ARBA" id="ARBA00022801"/>
    </source>
</evidence>
<dbReference type="InterPro" id="IPR033857">
    <property type="entry name" value="Bacillopeptidase_F"/>
</dbReference>
<dbReference type="PRINTS" id="PR00723">
    <property type="entry name" value="SUBTILISIN"/>
</dbReference>
<dbReference type="SUPFAM" id="SSF49464">
    <property type="entry name" value="Carboxypeptidase regulatory domain-like"/>
    <property type="match status" value="2"/>
</dbReference>
<dbReference type="GO" id="GO:0006508">
    <property type="term" value="P:proteolysis"/>
    <property type="evidence" value="ECO:0007669"/>
    <property type="project" value="UniProtKB-KW"/>
</dbReference>
<evidence type="ECO:0000313" key="9">
    <source>
        <dbReference type="EMBL" id="GGI15435.1"/>
    </source>
</evidence>
<keyword evidence="4 6" id="KW-0720">Serine protease</keyword>
<dbReference type="InterPro" id="IPR023828">
    <property type="entry name" value="Peptidase_S8_Ser-AS"/>
</dbReference>
<evidence type="ECO:0000313" key="10">
    <source>
        <dbReference type="Proteomes" id="UP000626244"/>
    </source>
</evidence>
<evidence type="ECO:0000256" key="5">
    <source>
        <dbReference type="PIRSR" id="PIRSR615500-1"/>
    </source>
</evidence>
<reference evidence="10" key="1">
    <citation type="journal article" date="2019" name="Int. J. Syst. Evol. Microbiol.">
        <title>The Global Catalogue of Microorganisms (GCM) 10K type strain sequencing project: providing services to taxonomists for standard genome sequencing and annotation.</title>
        <authorList>
            <consortium name="The Broad Institute Genomics Platform"/>
            <consortium name="The Broad Institute Genome Sequencing Center for Infectious Disease"/>
            <person name="Wu L."/>
            <person name="Ma J."/>
        </authorList>
    </citation>
    <scope>NUCLEOTIDE SEQUENCE [LARGE SCALE GENOMIC DNA]</scope>
    <source>
        <strain evidence="10">CGMCC 1.14993</strain>
    </source>
</reference>
<dbReference type="OrthoDB" id="9798386at2"/>
<sequence length="1330" mass="146231">MRKNVKVSQLILSILLSMILFFNLFLPNYALALDSNESSKPILTSQVTAESKVAKKLFQQFKDNEKVTFLLKLKDQVDSKKVAFNAENTAKMQKQTAAKTELLVRSAIVSSLRNTALETQSGLLEYLEKAKQNKEVTSFQSFYIVNSIAVTGSKKVMEELSTYSEVAKILPNETRQLITPQKTMKISTNRNVNSNTVEWGVERVGAPQVWKMGIDGTGIVVASIDTGVQWDHPALKEKYRGFDANSPEQVNHSTNWFDAVNGKDAPYDDIKHGTHTVGTMVGSEPNGSNQIGVAPGAKWIAVKAFAPNGGTDVDLIEAGEWVLAPKDNEGNPHPELAPDIVNNSWGGGAGLDEWYRPMVQSWRAADIFPVFAAGNSGYYGEGTISAPANYPESFAVGATDFENALAPFSSRGPGPYEETKPNVSAPGANIRSAVPTGDYEDGWSGTSMATPHISGVIALVKQANASLSIEQIENLLMDTAIPLSNTEYPNTPNSGFGHGFVNVYNAIKSSHTGSGIIKGVVHGEGIDKTTPTFEHTSPQFIYDRENTAFNVNVQDNISINTVTISYLTENNQWKSITATKSSGDHKNATYEAIIPGSDIKKGQLSYYWKITDYNQNQTTSSTYNVEVKSAITLGYFNNLESTPEGWYSEGKNNDWEYGVSLSEPDKAYSGEKVFGTNLEGAHAFETYSYLYMPPIDLPENKNAYLQFKHWYDFNPSGIDGPDDYGAVLISTDRKNWVSLSKTEPVRDEHLNEDYSSHGWIDREVNLSAYAGKRIYISFYMQGLQTGFDYTDKSGWSIDDISLNESPLFSTQKQAPYKTEIHIKKNVNHNQENVSINQHQTKQLIPLGAQVSVLDSGYSVSTNPADGSYIMNHNAGEFTLRAEAYGFQPKDQLVSIPEDGVIESNFTLNPLGKGEVRGVVKDQETGKPIANATLSLVEDAAIFPVKTDSKGRFTISAFEGNYTLHVFNSNYVIEDIVITIKPNKETNEKIELRKYIGYTGEIGYDDGTEENSIFYPGAINDAFAVKMSLNPGVKKAWLSAGLFKINTERPTPGATKFQVTVYDSSGPNGSPGKKITGPINANARTDGEWTYVDLADKNIIVNGDFYLTYIQSEFPPPGLAVDKSSTFHERNWFLYRGVWTQNTDPYFGNLMIRAITNNSIPFPVIDKPLNNTFTNQSQTEVKGTAIPSSPVIIQNNGKDIATGTSKADGTFSIPIKLKDGSNNITAVSVTKDGKTEPSESVKVTLDQKNPTISIKDIDSVKGFDYIIHGSAKDDYLDSVYVNGQQIDVDSKGIFKHTITLVKGKNSVDIQAKDKAGNIEKKSIEIKVNKFN</sequence>
<dbReference type="PROSITE" id="PS00138">
    <property type="entry name" value="SUBTILASE_SER"/>
    <property type="match status" value="1"/>
</dbReference>
<evidence type="ECO:0000256" key="6">
    <source>
        <dbReference type="PROSITE-ProRule" id="PRU01240"/>
    </source>
</evidence>
<dbReference type="Pfam" id="PF00082">
    <property type="entry name" value="Peptidase_S8"/>
    <property type="match status" value="1"/>
</dbReference>
<dbReference type="InterPro" id="IPR015500">
    <property type="entry name" value="Peptidase_S8_subtilisin-rel"/>
</dbReference>
<protein>
    <submittedName>
        <fullName evidence="9">Bacillopeptidase F</fullName>
    </submittedName>
</protein>
<dbReference type="PROSITE" id="PS51892">
    <property type="entry name" value="SUBTILASE"/>
    <property type="match status" value="1"/>
</dbReference>
<evidence type="ECO:0000256" key="1">
    <source>
        <dbReference type="ARBA" id="ARBA00011073"/>
    </source>
</evidence>
<dbReference type="FunFam" id="3.40.50.200:FF:000043">
    <property type="entry name" value="Peptidase S8"/>
    <property type="match status" value="1"/>
</dbReference>
<dbReference type="PANTHER" id="PTHR43399:SF4">
    <property type="entry name" value="CELL WALL-ASSOCIATED PROTEASE"/>
    <property type="match status" value="1"/>
</dbReference>
<dbReference type="InterPro" id="IPR008969">
    <property type="entry name" value="CarboxyPept-like_regulatory"/>
</dbReference>
<dbReference type="Pfam" id="PF20773">
    <property type="entry name" value="InhA-like_MAM"/>
    <property type="match status" value="1"/>
</dbReference>
<dbReference type="CDD" id="cd07481">
    <property type="entry name" value="Peptidases_S8_BacillopeptidaseF-like"/>
    <property type="match status" value="1"/>
</dbReference>
<dbReference type="RefSeq" id="WP_087999760.1">
    <property type="nucleotide sequence ID" value="NZ_BMHB01000001.1"/>
</dbReference>
<evidence type="ECO:0000256" key="2">
    <source>
        <dbReference type="ARBA" id="ARBA00022670"/>
    </source>
</evidence>
<dbReference type="Pfam" id="PF09136">
    <property type="entry name" value="Glucodextran_B"/>
    <property type="match status" value="2"/>
</dbReference>
<evidence type="ECO:0000256" key="4">
    <source>
        <dbReference type="ARBA" id="ARBA00022825"/>
    </source>
</evidence>
<feature type="active site" description="Charge relay system" evidence="5 6">
    <location>
        <position position="447"/>
    </location>
</feature>
<organism evidence="9 10">
    <name type="scientific">Gottfriedia solisilvae</name>
    <dbReference type="NCBI Taxonomy" id="1516104"/>
    <lineage>
        <taxon>Bacteria</taxon>
        <taxon>Bacillati</taxon>
        <taxon>Bacillota</taxon>
        <taxon>Bacilli</taxon>
        <taxon>Bacillales</taxon>
        <taxon>Bacillaceae</taxon>
        <taxon>Gottfriedia</taxon>
    </lineage>
</organism>
<dbReference type="Gene3D" id="3.40.50.200">
    <property type="entry name" value="Peptidase S8/S53 domain"/>
    <property type="match status" value="1"/>
</dbReference>
<evidence type="ECO:0000256" key="7">
    <source>
        <dbReference type="SAM" id="MobiDB-lite"/>
    </source>
</evidence>
<dbReference type="NCBIfam" id="NF038128">
    <property type="entry name" value="choice_anch_J"/>
    <property type="match status" value="1"/>
</dbReference>
<dbReference type="PANTHER" id="PTHR43399">
    <property type="entry name" value="SUBTILISIN-RELATED"/>
    <property type="match status" value="1"/>
</dbReference>
<evidence type="ECO:0000259" key="8">
    <source>
        <dbReference type="Pfam" id="PF00082"/>
    </source>
</evidence>
<dbReference type="Gene3D" id="2.60.40.10">
    <property type="entry name" value="Immunoglobulins"/>
    <property type="match status" value="2"/>
</dbReference>
<proteinExistence type="inferred from homology"/>
<dbReference type="SUPFAM" id="SSF52743">
    <property type="entry name" value="Subtilisin-like"/>
    <property type="match status" value="1"/>
</dbReference>
<feature type="active site" description="Charge relay system" evidence="5 6">
    <location>
        <position position="272"/>
    </location>
</feature>
<dbReference type="EMBL" id="BMHB01000001">
    <property type="protein sequence ID" value="GGI15435.1"/>
    <property type="molecule type" value="Genomic_DNA"/>
</dbReference>
<keyword evidence="3 6" id="KW-0378">Hydrolase</keyword>
<comment type="caution">
    <text evidence="9">The sequence shown here is derived from an EMBL/GenBank/DDBJ whole genome shotgun (WGS) entry which is preliminary data.</text>
</comment>
<dbReference type="Pfam" id="PF13620">
    <property type="entry name" value="CarboxypepD_reg"/>
    <property type="match status" value="1"/>
</dbReference>
<accession>A0A8J3AME5</accession>
<feature type="domain" description="Peptidase S8/S53" evidence="8">
    <location>
        <begin position="216"/>
        <end position="499"/>
    </location>
</feature>
<dbReference type="Proteomes" id="UP000626244">
    <property type="component" value="Unassembled WGS sequence"/>
</dbReference>
<feature type="region of interest" description="Disordered" evidence="7">
    <location>
        <begin position="410"/>
        <end position="430"/>
    </location>
</feature>
<dbReference type="Gene3D" id="2.60.40.1120">
    <property type="entry name" value="Carboxypeptidase-like, regulatory domain"/>
    <property type="match status" value="2"/>
</dbReference>
<comment type="similarity">
    <text evidence="1 6">Belongs to the peptidase S8 family.</text>
</comment>
<name>A0A8J3AME5_9BACI</name>
<gene>
    <name evidence="9" type="primary">bpr</name>
    <name evidence="9" type="ORF">GCM10007380_27960</name>
</gene>
<feature type="active site" description="Charge relay system" evidence="5 6">
    <location>
        <position position="225"/>
    </location>
</feature>